<dbReference type="EMBL" id="OX465085">
    <property type="protein sequence ID" value="CAI9301740.1"/>
    <property type="molecule type" value="Genomic_DNA"/>
</dbReference>
<dbReference type="Proteomes" id="UP001177003">
    <property type="component" value="Chromosome 9"/>
</dbReference>
<proteinExistence type="predicted"/>
<dbReference type="InterPro" id="IPR038765">
    <property type="entry name" value="Papain-like_cys_pep_sf"/>
</dbReference>
<keyword evidence="4" id="KW-1185">Reference proteome</keyword>
<dbReference type="AlphaFoldDB" id="A0AA35ZZG9"/>
<organism evidence="3 4">
    <name type="scientific">Lactuca saligna</name>
    <name type="common">Willowleaf lettuce</name>
    <dbReference type="NCBI Taxonomy" id="75948"/>
    <lineage>
        <taxon>Eukaryota</taxon>
        <taxon>Viridiplantae</taxon>
        <taxon>Streptophyta</taxon>
        <taxon>Embryophyta</taxon>
        <taxon>Tracheophyta</taxon>
        <taxon>Spermatophyta</taxon>
        <taxon>Magnoliopsida</taxon>
        <taxon>eudicotyledons</taxon>
        <taxon>Gunneridae</taxon>
        <taxon>Pentapetalae</taxon>
        <taxon>asterids</taxon>
        <taxon>campanulids</taxon>
        <taxon>Asterales</taxon>
        <taxon>Asteraceae</taxon>
        <taxon>Cichorioideae</taxon>
        <taxon>Cichorieae</taxon>
        <taxon>Lactucinae</taxon>
        <taxon>Lactuca</taxon>
    </lineage>
</organism>
<name>A0AA35ZZG9_LACSI</name>
<protein>
    <recommendedName>
        <fullName evidence="2">Peptidase C19 ubiquitin carboxyl-terminal hydrolase domain-containing protein</fullName>
    </recommendedName>
</protein>
<accession>A0AA35ZZG9</accession>
<evidence type="ECO:0000313" key="4">
    <source>
        <dbReference type="Proteomes" id="UP001177003"/>
    </source>
</evidence>
<dbReference type="Pfam" id="PF00443">
    <property type="entry name" value="UCH"/>
    <property type="match status" value="1"/>
</dbReference>
<evidence type="ECO:0000259" key="2">
    <source>
        <dbReference type="Pfam" id="PF00443"/>
    </source>
</evidence>
<feature type="domain" description="Peptidase C19 ubiquitin carboxyl-terminal hydrolase" evidence="2">
    <location>
        <begin position="138"/>
        <end position="200"/>
    </location>
</feature>
<evidence type="ECO:0000313" key="3">
    <source>
        <dbReference type="EMBL" id="CAI9301740.1"/>
    </source>
</evidence>
<dbReference type="SUPFAM" id="SSF54001">
    <property type="entry name" value="Cysteine proteinases"/>
    <property type="match status" value="1"/>
</dbReference>
<dbReference type="GO" id="GO:0004843">
    <property type="term" value="F:cysteine-type deubiquitinase activity"/>
    <property type="evidence" value="ECO:0007669"/>
    <property type="project" value="InterPro"/>
</dbReference>
<feature type="region of interest" description="Disordered" evidence="1">
    <location>
        <begin position="95"/>
        <end position="114"/>
    </location>
</feature>
<dbReference type="InterPro" id="IPR001394">
    <property type="entry name" value="Peptidase_C19_UCH"/>
</dbReference>
<dbReference type="PANTHER" id="PTHR21646:SF46">
    <property type="entry name" value="UBIQUITIN CARBOXYL-TERMINAL HYDROLASE"/>
    <property type="match status" value="1"/>
</dbReference>
<reference evidence="3" key="1">
    <citation type="submission" date="2023-04" db="EMBL/GenBank/DDBJ databases">
        <authorList>
            <person name="Vijverberg K."/>
            <person name="Xiong W."/>
            <person name="Schranz E."/>
        </authorList>
    </citation>
    <scope>NUCLEOTIDE SEQUENCE</scope>
</reference>
<sequence>MNFCAIHYREIVATTTIAMIGFLSRLSLSLAKSLPVKHLPVLILSSGVDFYPTLRQVHLLLYFQNSEVTYETNVMHDWDPSDRWFMPEYPPPPPPSVVKDEGGGGNKGKKPPIAYNKSQKVQREGFSSIKTGWWWGYCPDCKEHRQATKKLDLWRLPDIIVFDLKRFSYNRFLKNKLDTFVNFPIHNLDLSKYVKTEETSASGGSNVNCMLSTIIMGDLVVAITLHMQR</sequence>
<dbReference type="Gene3D" id="3.90.70.10">
    <property type="entry name" value="Cysteine proteinases"/>
    <property type="match status" value="1"/>
</dbReference>
<dbReference type="InterPro" id="IPR050185">
    <property type="entry name" value="Ub_carboxyl-term_hydrolase"/>
</dbReference>
<dbReference type="GO" id="GO:0016579">
    <property type="term" value="P:protein deubiquitination"/>
    <property type="evidence" value="ECO:0007669"/>
    <property type="project" value="InterPro"/>
</dbReference>
<dbReference type="PANTHER" id="PTHR21646">
    <property type="entry name" value="UBIQUITIN CARBOXYL-TERMINAL HYDROLASE"/>
    <property type="match status" value="1"/>
</dbReference>
<evidence type="ECO:0000256" key="1">
    <source>
        <dbReference type="SAM" id="MobiDB-lite"/>
    </source>
</evidence>
<gene>
    <name evidence="3" type="ORF">LSALG_LOCUS40269</name>
</gene>